<accession>A0A841K132</accession>
<comment type="caution">
    <text evidence="2">The sequence shown here is derived from an EMBL/GenBank/DDBJ whole genome shotgun (WGS) entry which is preliminary data.</text>
</comment>
<gene>
    <name evidence="2" type="ORF">HNQ77_005085</name>
</gene>
<evidence type="ECO:0000256" key="1">
    <source>
        <dbReference type="SAM" id="MobiDB-lite"/>
    </source>
</evidence>
<name>A0A841K132_9BACT</name>
<organism evidence="2 3">
    <name type="scientific">Silvibacterium bohemicum</name>
    <dbReference type="NCBI Taxonomy" id="1577686"/>
    <lineage>
        <taxon>Bacteria</taxon>
        <taxon>Pseudomonadati</taxon>
        <taxon>Acidobacteriota</taxon>
        <taxon>Terriglobia</taxon>
        <taxon>Terriglobales</taxon>
        <taxon>Acidobacteriaceae</taxon>
        <taxon>Silvibacterium</taxon>
    </lineage>
</organism>
<sequence length="76" mass="8499">MTREQIIASIDDELDRLHQVRKLLQSAGSQSFTGIATGKAAPKRILSPEARQRIAAAQKRRWAKQRKETSATVAKK</sequence>
<keyword evidence="3" id="KW-1185">Reference proteome</keyword>
<dbReference type="RefSeq" id="WP_050059957.1">
    <property type="nucleotide sequence ID" value="NZ_JACHEK010000012.1"/>
</dbReference>
<reference evidence="2 3" key="1">
    <citation type="submission" date="2020-08" db="EMBL/GenBank/DDBJ databases">
        <title>Genomic Encyclopedia of Type Strains, Phase IV (KMG-IV): sequencing the most valuable type-strain genomes for metagenomic binning, comparative biology and taxonomic classification.</title>
        <authorList>
            <person name="Goeker M."/>
        </authorList>
    </citation>
    <scope>NUCLEOTIDE SEQUENCE [LARGE SCALE GENOMIC DNA]</scope>
    <source>
        <strain evidence="2 3">DSM 103733</strain>
    </source>
</reference>
<protein>
    <submittedName>
        <fullName evidence="2">Uncharacterized protein</fullName>
    </submittedName>
</protein>
<proteinExistence type="predicted"/>
<feature type="region of interest" description="Disordered" evidence="1">
    <location>
        <begin position="55"/>
        <end position="76"/>
    </location>
</feature>
<dbReference type="Proteomes" id="UP000538666">
    <property type="component" value="Unassembled WGS sequence"/>
</dbReference>
<dbReference type="AlphaFoldDB" id="A0A841K132"/>
<dbReference type="OrthoDB" id="123522at2"/>
<evidence type="ECO:0000313" key="3">
    <source>
        <dbReference type="Proteomes" id="UP000538666"/>
    </source>
</evidence>
<evidence type="ECO:0000313" key="2">
    <source>
        <dbReference type="EMBL" id="MBB6147100.1"/>
    </source>
</evidence>
<dbReference type="EMBL" id="JACHEK010000012">
    <property type="protein sequence ID" value="MBB6147100.1"/>
    <property type="molecule type" value="Genomic_DNA"/>
</dbReference>